<gene>
    <name evidence="1" type="ORF">EKO27_g10252</name>
</gene>
<accession>A0A439CRQ5</accession>
<dbReference type="EMBL" id="RYZI01000509">
    <property type="protein sequence ID" value="RWA04848.1"/>
    <property type="molecule type" value="Genomic_DNA"/>
</dbReference>
<name>A0A439CRQ5_9PEZI</name>
<dbReference type="Proteomes" id="UP000286045">
    <property type="component" value="Unassembled WGS sequence"/>
</dbReference>
<evidence type="ECO:0000313" key="2">
    <source>
        <dbReference type="Proteomes" id="UP000286045"/>
    </source>
</evidence>
<reference evidence="1 2" key="1">
    <citation type="submission" date="2018-12" db="EMBL/GenBank/DDBJ databases">
        <title>Draft genome sequence of Xylaria grammica IHI A82.</title>
        <authorList>
            <person name="Buettner E."/>
            <person name="Kellner H."/>
        </authorList>
    </citation>
    <scope>NUCLEOTIDE SEQUENCE [LARGE SCALE GENOMIC DNA]</scope>
    <source>
        <strain evidence="1 2">IHI A82</strain>
    </source>
</reference>
<dbReference type="AlphaFoldDB" id="A0A439CRQ5"/>
<comment type="caution">
    <text evidence="1">The sequence shown here is derived from an EMBL/GenBank/DDBJ whole genome shotgun (WGS) entry which is preliminary data.</text>
</comment>
<protein>
    <submittedName>
        <fullName evidence="1">Uncharacterized protein</fullName>
    </submittedName>
</protein>
<proteinExistence type="predicted"/>
<organism evidence="1 2">
    <name type="scientific">Xylaria grammica</name>
    <dbReference type="NCBI Taxonomy" id="363999"/>
    <lineage>
        <taxon>Eukaryota</taxon>
        <taxon>Fungi</taxon>
        <taxon>Dikarya</taxon>
        <taxon>Ascomycota</taxon>
        <taxon>Pezizomycotina</taxon>
        <taxon>Sordariomycetes</taxon>
        <taxon>Xylariomycetidae</taxon>
        <taxon>Xylariales</taxon>
        <taxon>Xylariaceae</taxon>
        <taxon>Xylaria</taxon>
    </lineage>
</organism>
<evidence type="ECO:0000313" key="1">
    <source>
        <dbReference type="EMBL" id="RWA04848.1"/>
    </source>
</evidence>
<sequence length="74" mass="7867">MMDVDPTSMTDAMDVDLAITADVSDPDVVMSDAADAPVELLSGLLGGLTIKAEHDDNRMDIDGIPPNGIRIILW</sequence>
<keyword evidence="2" id="KW-1185">Reference proteome</keyword>